<protein>
    <recommendedName>
        <fullName evidence="9">Periplasmic chaperone PpiD</fullName>
    </recommendedName>
    <alternativeName>
        <fullName evidence="10">Periplasmic folding chaperone</fullName>
    </alternativeName>
</protein>
<dbReference type="PROSITE" id="PS50198">
    <property type="entry name" value="PPIC_PPIASE_2"/>
    <property type="match status" value="1"/>
</dbReference>
<dbReference type="RefSeq" id="WP_149351438.1">
    <property type="nucleotide sequence ID" value="NZ_VTRV01000004.1"/>
</dbReference>
<evidence type="ECO:0000259" key="13">
    <source>
        <dbReference type="PROSITE" id="PS50198"/>
    </source>
</evidence>
<organism evidence="14 15">
    <name type="scientific">Cognatilysobacter lacus</name>
    <dbReference type="NCBI Taxonomy" id="1643323"/>
    <lineage>
        <taxon>Bacteria</taxon>
        <taxon>Pseudomonadati</taxon>
        <taxon>Pseudomonadota</taxon>
        <taxon>Gammaproteobacteria</taxon>
        <taxon>Lysobacterales</taxon>
        <taxon>Lysobacteraceae</taxon>
        <taxon>Cognatilysobacter</taxon>
    </lineage>
</organism>
<dbReference type="InterPro" id="IPR027304">
    <property type="entry name" value="Trigger_fact/SurA_dom_sf"/>
</dbReference>
<dbReference type="InterPro" id="IPR023058">
    <property type="entry name" value="PPIase_PpiC_CS"/>
</dbReference>
<evidence type="ECO:0000256" key="11">
    <source>
        <dbReference type="PROSITE-ProRule" id="PRU00278"/>
    </source>
</evidence>
<keyword evidence="15" id="KW-1185">Reference proteome</keyword>
<evidence type="ECO:0000256" key="9">
    <source>
        <dbReference type="ARBA" id="ARBA00040743"/>
    </source>
</evidence>
<accession>A0A5D8ZC79</accession>
<evidence type="ECO:0000256" key="4">
    <source>
        <dbReference type="ARBA" id="ARBA00022692"/>
    </source>
</evidence>
<dbReference type="PANTHER" id="PTHR47529">
    <property type="entry name" value="PEPTIDYL-PROLYL CIS-TRANS ISOMERASE D"/>
    <property type="match status" value="1"/>
</dbReference>
<dbReference type="InterPro" id="IPR052029">
    <property type="entry name" value="PpiD_chaperone"/>
</dbReference>
<dbReference type="PANTHER" id="PTHR47529:SF1">
    <property type="entry name" value="PERIPLASMIC CHAPERONE PPID"/>
    <property type="match status" value="1"/>
</dbReference>
<evidence type="ECO:0000256" key="10">
    <source>
        <dbReference type="ARBA" id="ARBA00042775"/>
    </source>
</evidence>
<evidence type="ECO:0000256" key="2">
    <source>
        <dbReference type="ARBA" id="ARBA00022475"/>
    </source>
</evidence>
<dbReference type="InterPro" id="IPR046357">
    <property type="entry name" value="PPIase_dom_sf"/>
</dbReference>
<keyword evidence="7" id="KW-0143">Chaperone</keyword>
<feature type="transmembrane region" description="Helical" evidence="12">
    <location>
        <begin position="12"/>
        <end position="30"/>
    </location>
</feature>
<comment type="caution">
    <text evidence="14">The sequence shown here is derived from an EMBL/GenBank/DDBJ whole genome shotgun (WGS) entry which is preliminary data.</text>
</comment>
<evidence type="ECO:0000313" key="15">
    <source>
        <dbReference type="Proteomes" id="UP000323164"/>
    </source>
</evidence>
<keyword evidence="5 12" id="KW-1133">Transmembrane helix</keyword>
<sequence>MLQNLRDKTSGWVATVVLGLLVVPFAFVGVQDYFQRSREMPVASISAPPSWWASAPAAWPVSMLWERQDVSQRDFRERFEQERQAARQQQGAQFDARDFESAASKRKVLDGLIDERVQGLWAQRQGIAVSDAMVQGEIAAIPAFQSNGKFDLQQYRLALRTLNPPRTERQFEQLVRDGLAQSMLRTTVGASAFATPTSTDRLVALLGERRDLSMVELPALPADTAPVSPTEIESWYRGHSAAYRAPETVALEYVDIDASTLPAAAPIDEAALRERYEQEKTRFVAPEQRQASHILISVPAGASASIDKAAHDKATRLAAQARVPGADFAALARANSDDTGSKAAGGDLGFVARGALAPAFEKTLFAMQPGQVSDPVRTEFGWHVITLRQVQAGRQEAFEQARPALEKELADSAREKQFNEVTSKIVDAVLKNPSTLGPAARQVGVPLLTAGPLARGQGSGALAHPLVQRTAFSETAIGQGMVSDPIDIGKDHTVLLRVTGHTAARQLALPEVRDRVVAAIHADRLLKASRTRAEAIAAQVKAGQPLAQVAASQGLPPPKPLLGVPRGAEVLAPGVSDAFFAAYAPRGKAAVGSKVLPDGRAIVFVVDAVKPGNVADVGGDAAQIARQIAQLHGVVDFDATVRALRRSYKVQVNESNL</sequence>
<dbReference type="SUPFAM" id="SSF54534">
    <property type="entry name" value="FKBP-like"/>
    <property type="match status" value="1"/>
</dbReference>
<dbReference type="InterPro" id="IPR000297">
    <property type="entry name" value="PPIase_PpiC"/>
</dbReference>
<dbReference type="PROSITE" id="PS01096">
    <property type="entry name" value="PPIC_PPIASE_1"/>
    <property type="match status" value="1"/>
</dbReference>
<name>A0A5D8ZC79_9GAMM</name>
<keyword evidence="3" id="KW-0997">Cell inner membrane</keyword>
<dbReference type="EMBL" id="VTRV01000004">
    <property type="protein sequence ID" value="TZF91712.1"/>
    <property type="molecule type" value="Genomic_DNA"/>
</dbReference>
<evidence type="ECO:0000256" key="1">
    <source>
        <dbReference type="ARBA" id="ARBA00004382"/>
    </source>
</evidence>
<dbReference type="Gene3D" id="1.10.4030.10">
    <property type="entry name" value="Porin chaperone SurA, peptide-binding domain"/>
    <property type="match status" value="1"/>
</dbReference>
<evidence type="ECO:0000256" key="12">
    <source>
        <dbReference type="SAM" id="Phobius"/>
    </source>
</evidence>
<dbReference type="GO" id="GO:0005886">
    <property type="term" value="C:plasma membrane"/>
    <property type="evidence" value="ECO:0007669"/>
    <property type="project" value="UniProtKB-SubCell"/>
</dbReference>
<comment type="subcellular location">
    <subcellularLocation>
        <location evidence="1">Cell inner membrane</location>
        <topology evidence="1">Single-pass type II membrane protein</topology>
        <orientation evidence="1">Periplasmic side</orientation>
    </subcellularLocation>
</comment>
<dbReference type="OrthoDB" id="9812372at2"/>
<evidence type="ECO:0000313" key="14">
    <source>
        <dbReference type="EMBL" id="TZF91712.1"/>
    </source>
</evidence>
<proteinExistence type="inferred from homology"/>
<keyword evidence="11" id="KW-0697">Rotamase</keyword>
<keyword evidence="6 12" id="KW-0472">Membrane</keyword>
<dbReference type="AlphaFoldDB" id="A0A5D8ZC79"/>
<dbReference type="Proteomes" id="UP000323164">
    <property type="component" value="Unassembled WGS sequence"/>
</dbReference>
<reference evidence="14 15" key="1">
    <citation type="submission" date="2019-08" db="EMBL/GenBank/DDBJ databases">
        <title>Draft genome sequence of Lysobacter sp. UKS-15.</title>
        <authorList>
            <person name="Im W.-T."/>
        </authorList>
    </citation>
    <scope>NUCLEOTIDE SEQUENCE [LARGE SCALE GENOMIC DNA]</scope>
    <source>
        <strain evidence="14 15">UKS-15</strain>
    </source>
</reference>
<evidence type="ECO:0000256" key="3">
    <source>
        <dbReference type="ARBA" id="ARBA00022519"/>
    </source>
</evidence>
<keyword evidence="2" id="KW-1003">Cell membrane</keyword>
<comment type="similarity">
    <text evidence="8">Belongs to the PpiD chaperone family.</text>
</comment>
<feature type="domain" description="PpiC" evidence="13">
    <location>
        <begin position="286"/>
        <end position="389"/>
    </location>
</feature>
<keyword evidence="11 14" id="KW-0413">Isomerase</keyword>
<keyword evidence="4 12" id="KW-0812">Transmembrane</keyword>
<evidence type="ECO:0000256" key="8">
    <source>
        <dbReference type="ARBA" id="ARBA00038408"/>
    </source>
</evidence>
<evidence type="ECO:0000256" key="6">
    <source>
        <dbReference type="ARBA" id="ARBA00023136"/>
    </source>
</evidence>
<dbReference type="SUPFAM" id="SSF109998">
    <property type="entry name" value="Triger factor/SurA peptide-binding domain-like"/>
    <property type="match status" value="1"/>
</dbReference>
<dbReference type="Pfam" id="PF00639">
    <property type="entry name" value="Rotamase"/>
    <property type="match status" value="1"/>
</dbReference>
<dbReference type="Gene3D" id="3.10.50.40">
    <property type="match status" value="1"/>
</dbReference>
<dbReference type="GO" id="GO:0003755">
    <property type="term" value="F:peptidyl-prolyl cis-trans isomerase activity"/>
    <property type="evidence" value="ECO:0007669"/>
    <property type="project" value="UniProtKB-KW"/>
</dbReference>
<dbReference type="Pfam" id="PF13624">
    <property type="entry name" value="SurA_N_3"/>
    <property type="match status" value="2"/>
</dbReference>
<gene>
    <name evidence="14" type="ORF">FW784_00650</name>
</gene>
<evidence type="ECO:0000256" key="7">
    <source>
        <dbReference type="ARBA" id="ARBA00023186"/>
    </source>
</evidence>
<evidence type="ECO:0000256" key="5">
    <source>
        <dbReference type="ARBA" id="ARBA00022989"/>
    </source>
</evidence>